<evidence type="ECO:0000313" key="6">
    <source>
        <dbReference type="EMBL" id="MBB6126027.1"/>
    </source>
</evidence>
<dbReference type="InterPro" id="IPR004216">
    <property type="entry name" value="Fuc/Ara_isomerase_C"/>
</dbReference>
<reference evidence="6 7" key="1">
    <citation type="submission" date="2020-08" db="EMBL/GenBank/DDBJ databases">
        <title>Genomic Encyclopedia of Type Strains, Phase IV (KMG-V): Genome sequencing to study the core and pangenomes of soil and plant-associated prokaryotes.</title>
        <authorList>
            <person name="Whitman W."/>
        </authorList>
    </citation>
    <scope>NUCLEOTIDE SEQUENCE [LARGE SCALE GENOMIC DNA]</scope>
    <source>
        <strain evidence="6 7">MP601</strain>
    </source>
</reference>
<dbReference type="PANTHER" id="PTHR38464:SF1">
    <property type="entry name" value="L-ARABINOSE ISOMERASE"/>
    <property type="match status" value="1"/>
</dbReference>
<evidence type="ECO:0000256" key="5">
    <source>
        <dbReference type="ARBA" id="ARBA00023277"/>
    </source>
</evidence>
<keyword evidence="2" id="KW-0054">Arabinose catabolism</keyword>
<dbReference type="GO" id="GO:0019569">
    <property type="term" value="P:L-arabinose catabolic process to D-xylulose 5-phosphate"/>
    <property type="evidence" value="ECO:0007669"/>
    <property type="project" value="TreeGrafter"/>
</dbReference>
<dbReference type="InterPro" id="IPR009015">
    <property type="entry name" value="Fucose_isomerase_N/cen_sf"/>
</dbReference>
<dbReference type="EC" id="5.3.1.4" evidence="6"/>
<name>A0A841J5G3_9SPHI</name>
<keyword evidence="3" id="KW-0464">Manganese</keyword>
<dbReference type="GO" id="GO:0005829">
    <property type="term" value="C:cytosol"/>
    <property type="evidence" value="ECO:0007669"/>
    <property type="project" value="TreeGrafter"/>
</dbReference>
<dbReference type="GO" id="GO:0008733">
    <property type="term" value="F:L-arabinose isomerase activity"/>
    <property type="evidence" value="ECO:0007669"/>
    <property type="project" value="UniProtKB-EC"/>
</dbReference>
<protein>
    <submittedName>
        <fullName evidence="6">L-arabinose isomerase</fullName>
        <ecNumber evidence="6">5.3.1.4</ecNumber>
    </submittedName>
</protein>
<dbReference type="GO" id="GO:0046872">
    <property type="term" value="F:metal ion binding"/>
    <property type="evidence" value="ECO:0007669"/>
    <property type="project" value="UniProtKB-KW"/>
</dbReference>
<evidence type="ECO:0000256" key="4">
    <source>
        <dbReference type="ARBA" id="ARBA00023235"/>
    </source>
</evidence>
<evidence type="ECO:0000256" key="1">
    <source>
        <dbReference type="ARBA" id="ARBA00022723"/>
    </source>
</evidence>
<dbReference type="AlphaFoldDB" id="A0A841J5G3"/>
<gene>
    <name evidence="6" type="ORF">HDF22_000128</name>
</gene>
<dbReference type="SUPFAM" id="SSF53743">
    <property type="entry name" value="FucI/AraA N-terminal and middle domains"/>
    <property type="match status" value="1"/>
</dbReference>
<comment type="caution">
    <text evidence="6">The sequence shown here is derived from an EMBL/GenBank/DDBJ whole genome shotgun (WGS) entry which is preliminary data.</text>
</comment>
<evidence type="ECO:0000313" key="7">
    <source>
        <dbReference type="Proteomes" id="UP000548326"/>
    </source>
</evidence>
<dbReference type="CDD" id="cd00578">
    <property type="entry name" value="L-fuc_L-ara-isomerases"/>
    <property type="match status" value="1"/>
</dbReference>
<evidence type="ECO:0000256" key="2">
    <source>
        <dbReference type="ARBA" id="ARBA00022935"/>
    </source>
</evidence>
<accession>A0A841J5G3</accession>
<dbReference type="InterPro" id="IPR003762">
    <property type="entry name" value="Lara_isomerase"/>
</dbReference>
<proteinExistence type="predicted"/>
<keyword evidence="4 6" id="KW-0413">Isomerase</keyword>
<dbReference type="Proteomes" id="UP000548326">
    <property type="component" value="Unassembled WGS sequence"/>
</dbReference>
<keyword evidence="1" id="KW-0479">Metal-binding</keyword>
<keyword evidence="5" id="KW-0119">Carbohydrate metabolism</keyword>
<dbReference type="SUPFAM" id="SSF50443">
    <property type="entry name" value="FucI/AraA C-terminal domain-like"/>
    <property type="match status" value="1"/>
</dbReference>
<sequence length="476" mass="52832">MINSNLTIGVFGIGLDVYWEQFDGLKTYLEGCLEKLCLKFTNMPVRVINAGIVDTVNKSFETGKQFRQEDVNMVFLYVGTYALSSTVLPVVQKLNVPVIVLNLSPDACIDYQSFNQLNDRTMMTGVWLRYCSACPVPEIANVFKRTGINFHQVTGMLEDDEESHREIMEWVEAANVAHIMQNNRMGCLGNYYSGMLDIYTDLTLQIKYFGGHFEHIEVDELTAIKNTITQDEAEERVAEFYVKFDVQDDCSHAELLRAAKTSVAMDRLITRYQLGAFAYYHKGIGNPDNEDTMSSIILGNSLLTANGIPVAGEFEIKNAQAMKIMDSFGAGGSFTEYYAMDYKDDVVLMGHDGPGHIAIAEGRTKVRPLQVYHGKVGQGLSVEMTVKCGPVTCLSILEKGNGELMMLVAEGESVDGPILQIGNTNSRYKFPIGSRKFVNDWNSYGPAHHCAIGVGHISSKLQKLSAILGMDMVKVC</sequence>
<dbReference type="RefSeq" id="WP_183584969.1">
    <property type="nucleotide sequence ID" value="NZ_JACHCA010000001.1"/>
</dbReference>
<organism evidence="6 7">
    <name type="scientific">Mucilaginibacter lappiensis</name>
    <dbReference type="NCBI Taxonomy" id="354630"/>
    <lineage>
        <taxon>Bacteria</taxon>
        <taxon>Pseudomonadati</taxon>
        <taxon>Bacteroidota</taxon>
        <taxon>Sphingobacteriia</taxon>
        <taxon>Sphingobacteriales</taxon>
        <taxon>Sphingobacteriaceae</taxon>
        <taxon>Mucilaginibacter</taxon>
    </lineage>
</organism>
<dbReference type="PANTHER" id="PTHR38464">
    <property type="entry name" value="L-ARABINOSE ISOMERASE"/>
    <property type="match status" value="1"/>
</dbReference>
<evidence type="ECO:0000256" key="3">
    <source>
        <dbReference type="ARBA" id="ARBA00023211"/>
    </source>
</evidence>
<dbReference type="EMBL" id="JACHCA010000001">
    <property type="protein sequence ID" value="MBB6126027.1"/>
    <property type="molecule type" value="Genomic_DNA"/>
</dbReference>